<keyword evidence="3" id="KW-1185">Reference proteome</keyword>
<dbReference type="InterPro" id="IPR041459">
    <property type="entry name" value="MPTase-PolyVal"/>
</dbReference>
<reference evidence="2 3" key="1">
    <citation type="submission" date="2015-10" db="EMBL/GenBank/DDBJ databases">
        <title>Draft genome sequence of Novosphingobium fuchskuhlense DSM 25065 isolated from a surface water sample of the southwest basin of Lake Grosse Fuchskuhle.</title>
        <authorList>
            <person name="Ruckert C."/>
            <person name="Winkler A."/>
            <person name="Glaeser J."/>
            <person name="Grossart H.-P."/>
            <person name="Kalinowski J."/>
            <person name="Glaeser S."/>
        </authorList>
    </citation>
    <scope>NUCLEOTIDE SEQUENCE [LARGE SCALE GENOMIC DNA]</scope>
    <source>
        <strain evidence="2 3">FNE08-7</strain>
    </source>
</reference>
<proteinExistence type="predicted"/>
<accession>A0A117US67</accession>
<protein>
    <recommendedName>
        <fullName evidence="1">Polyvalent protein metallopeptidase domain-containing protein</fullName>
    </recommendedName>
</protein>
<dbReference type="EMBL" id="LLZS01000012">
    <property type="protein sequence ID" value="KUR69885.1"/>
    <property type="molecule type" value="Genomic_DNA"/>
</dbReference>
<dbReference type="OrthoDB" id="9792687at2"/>
<feature type="domain" description="Polyvalent protein metallopeptidase" evidence="1">
    <location>
        <begin position="2"/>
        <end position="38"/>
    </location>
</feature>
<evidence type="ECO:0000313" key="2">
    <source>
        <dbReference type="EMBL" id="KUR69885.1"/>
    </source>
</evidence>
<dbReference type="Pfam" id="PF18818">
    <property type="entry name" value="MPTase-PolyVal"/>
    <property type="match status" value="1"/>
</dbReference>
<dbReference type="Proteomes" id="UP000058012">
    <property type="component" value="Unassembled WGS sequence"/>
</dbReference>
<organism evidence="2 3">
    <name type="scientific">Novosphingobium fuchskuhlense</name>
    <dbReference type="NCBI Taxonomy" id="1117702"/>
    <lineage>
        <taxon>Bacteria</taxon>
        <taxon>Pseudomonadati</taxon>
        <taxon>Pseudomonadota</taxon>
        <taxon>Alphaproteobacteria</taxon>
        <taxon>Sphingomonadales</taxon>
        <taxon>Sphingomonadaceae</taxon>
        <taxon>Novosphingobium</taxon>
    </lineage>
</organism>
<evidence type="ECO:0000313" key="3">
    <source>
        <dbReference type="Proteomes" id="UP000058012"/>
    </source>
</evidence>
<sequence length="61" mass="6365">MADLGLAYTPRPDHAAYLASWLGALRHDPKAIFTAAAQAQAAADWIHGARKAASDPLPLAA</sequence>
<gene>
    <name evidence="2" type="ORF">AQZ52_17850</name>
</gene>
<name>A0A117US67_9SPHN</name>
<comment type="caution">
    <text evidence="2">The sequence shown here is derived from an EMBL/GenBank/DDBJ whole genome shotgun (WGS) entry which is preliminary data.</text>
</comment>
<dbReference type="AlphaFoldDB" id="A0A117US67"/>
<dbReference type="STRING" id="1117702.AQZ52_17850"/>
<evidence type="ECO:0000259" key="1">
    <source>
        <dbReference type="Pfam" id="PF18818"/>
    </source>
</evidence>